<dbReference type="PANTHER" id="PTHR10339">
    <property type="entry name" value="ADP-RIBOSYLTRANSFERASE"/>
    <property type="match status" value="1"/>
</dbReference>
<organism evidence="11 12">
    <name type="scientific">Aeromonas salmonicida subsp. salmonicida 01-B526</name>
    <dbReference type="NCBI Taxonomy" id="1076135"/>
    <lineage>
        <taxon>Bacteria</taxon>
        <taxon>Pseudomonadati</taxon>
        <taxon>Pseudomonadota</taxon>
        <taxon>Gammaproteobacteria</taxon>
        <taxon>Aeromonadales</taxon>
        <taxon>Aeromonadaceae</taxon>
        <taxon>Aeromonas</taxon>
    </lineage>
</organism>
<dbReference type="InterPro" id="IPR003540">
    <property type="entry name" value="ADP-ribosyltransferase"/>
</dbReference>
<evidence type="ECO:0000256" key="2">
    <source>
        <dbReference type="ARBA" id="ARBA00022468"/>
    </source>
</evidence>
<keyword evidence="4" id="KW-0800">Toxin</keyword>
<accession>A0ABN0DTW3</accession>
<name>A0ABN0DTW3_AERSS</name>
<keyword evidence="5" id="KW-0328">Glycosyltransferase</keyword>
<feature type="domain" description="Virulence factor YopE GAP" evidence="10">
    <location>
        <begin position="126"/>
        <end position="195"/>
    </location>
</feature>
<evidence type="ECO:0000259" key="10">
    <source>
        <dbReference type="Pfam" id="PF03545"/>
    </source>
</evidence>
<evidence type="ECO:0000313" key="11">
    <source>
        <dbReference type="EMBL" id="EHI50431.1"/>
    </source>
</evidence>
<feature type="domain" description="ADP ribosyltransferase" evidence="9">
    <location>
        <begin position="263"/>
        <end position="450"/>
    </location>
</feature>
<dbReference type="Pfam" id="PF03545">
    <property type="entry name" value="YopE"/>
    <property type="match status" value="1"/>
</dbReference>
<evidence type="ECO:0000313" key="12">
    <source>
        <dbReference type="Proteomes" id="UP000006428"/>
    </source>
</evidence>
<evidence type="ECO:0000256" key="5">
    <source>
        <dbReference type="ARBA" id="ARBA00022676"/>
    </source>
</evidence>
<dbReference type="EMBL" id="AGVO01000088">
    <property type="protein sequence ID" value="EHI50431.1"/>
    <property type="molecule type" value="Genomic_DNA"/>
</dbReference>
<dbReference type="Proteomes" id="UP000006428">
    <property type="component" value="Unassembled WGS sequence"/>
</dbReference>
<gene>
    <name evidence="11" type="ORF">IYQ_21633</name>
</gene>
<proteinExistence type="predicted"/>
<dbReference type="SUPFAM" id="SSF56399">
    <property type="entry name" value="ADP-ribosylation"/>
    <property type="match status" value="1"/>
</dbReference>
<dbReference type="PANTHER" id="PTHR10339:SF25">
    <property type="entry name" value="SECRETED EXOENZYME S"/>
    <property type="match status" value="1"/>
</dbReference>
<dbReference type="Gene3D" id="3.90.176.10">
    <property type="entry name" value="Toxin ADP-ribosyltransferase, Chain A, domain 1"/>
    <property type="match status" value="1"/>
</dbReference>
<dbReference type="CDD" id="cd00219">
    <property type="entry name" value="ToxGAP"/>
    <property type="match status" value="1"/>
</dbReference>
<keyword evidence="2" id="KW-0343">GTPase activation</keyword>
<reference evidence="11 12" key="1">
    <citation type="journal article" date="2012" name="Front. Microbiol.">
        <title>Draft Genome Sequence of the Virulent Strain 01-B526 of the Fish Pathogen Aeromonas salmonicida.</title>
        <authorList>
            <person name="Charette S.J."/>
            <person name="Brochu F."/>
            <person name="Boyle B."/>
            <person name="Filion G."/>
            <person name="Tanaka K.H."/>
            <person name="Derome N."/>
        </authorList>
    </citation>
    <scope>NUCLEOTIDE SEQUENCE [LARGE SCALE GENOMIC DNA]</scope>
    <source>
        <strain evidence="11 12">01-B526</strain>
    </source>
</reference>
<keyword evidence="8" id="KW-0843">Virulence</keyword>
<keyword evidence="3" id="KW-0964">Secreted</keyword>
<evidence type="ECO:0000256" key="7">
    <source>
        <dbReference type="ARBA" id="ARBA00022695"/>
    </source>
</evidence>
<evidence type="ECO:0000259" key="9">
    <source>
        <dbReference type="Pfam" id="PF03496"/>
    </source>
</evidence>
<comment type="caution">
    <text evidence="11">The sequence shown here is derived from an EMBL/GenBank/DDBJ whole genome shotgun (WGS) entry which is preliminary data.</text>
</comment>
<keyword evidence="12" id="KW-1185">Reference proteome</keyword>
<dbReference type="InterPro" id="IPR014773">
    <property type="entry name" value="YopE_GAP_dom"/>
</dbReference>
<comment type="subcellular location">
    <subcellularLocation>
        <location evidence="1">Secreted</location>
    </subcellularLocation>
</comment>
<dbReference type="Gene3D" id="6.10.250.2690">
    <property type="match status" value="1"/>
</dbReference>
<dbReference type="RefSeq" id="WP_005320615.1">
    <property type="nucleotide sequence ID" value="NZ_AGVO01000088.1"/>
</dbReference>
<sequence length="475" mass="50105">MQIQANTVGTQAVAHHSDATTGVGRMGQMEARQVATGQDAILLGSRSEPQKGQGLLSRLGAQLARPFVAIKEWISNLLGTDKRAAAPKAQTAVSPEDLQRLMKQAAFGSSLGGFAKADVLNNITGEQLGKDHASLATGNGPLRSLCTALQAVVIGSQQPQLRELATGLLARPIAGIPLQQWGSVGGKVTELLTSAPPELLKEAMSQLHTAMGEVADLQRAVKAEVAGEPARSATTAAAVAPLQSGESEVNVEPADKALAEGLQEQFGLEAEQYLGEQPHGTYSDAEVMALGLYTNGEYQHLNRSLRQEKQLDAGQALIDQGMSTAFEKSTPTEQLIKTFRGTHGGDAFNEVAEGQVGHDVAYLSTSRDPKVATNFGGSGSISTIFGRSGIDVSDISVEGDEQEILYNKETDMRVLLSAKDERGVTRRVLEEASLGEQSGHSKGLLDGLDLARGAGGADKPQEQDIRLKMRGLDLA</sequence>
<dbReference type="SUPFAM" id="SSF47233">
    <property type="entry name" value="Bacterial GAP domain"/>
    <property type="match status" value="1"/>
</dbReference>
<protein>
    <submittedName>
        <fullName evidence="11">TTSS effector protein AexT</fullName>
    </submittedName>
</protein>
<evidence type="ECO:0000256" key="4">
    <source>
        <dbReference type="ARBA" id="ARBA00022656"/>
    </source>
</evidence>
<dbReference type="InterPro" id="IPR003537">
    <property type="entry name" value="YopE-like"/>
</dbReference>
<dbReference type="InterPro" id="IPR037168">
    <property type="entry name" value="YopE_GAP_dom_sf"/>
</dbReference>
<evidence type="ECO:0000256" key="3">
    <source>
        <dbReference type="ARBA" id="ARBA00022525"/>
    </source>
</evidence>
<keyword evidence="6" id="KW-0808">Transferase</keyword>
<dbReference type="Gene3D" id="1.20.120.260">
    <property type="entry name" value="Virulence factor YopE uncharacterised domain"/>
    <property type="match status" value="1"/>
</dbReference>
<dbReference type="InterPro" id="IPR050999">
    <property type="entry name" value="ADP-ribosyltransferase_ARG"/>
</dbReference>
<dbReference type="Pfam" id="PF03496">
    <property type="entry name" value="ADPrib_exo_Tox"/>
    <property type="match status" value="1"/>
</dbReference>
<keyword evidence="7" id="KW-0548">Nucleotidyltransferase</keyword>
<evidence type="ECO:0000256" key="6">
    <source>
        <dbReference type="ARBA" id="ARBA00022679"/>
    </source>
</evidence>
<evidence type="ECO:0000256" key="1">
    <source>
        <dbReference type="ARBA" id="ARBA00004613"/>
    </source>
</evidence>
<dbReference type="PRINTS" id="PR01372">
    <property type="entry name" value="YERSINIAYOPE"/>
</dbReference>
<dbReference type="PROSITE" id="PS51996">
    <property type="entry name" value="TR_MART"/>
    <property type="match status" value="1"/>
</dbReference>
<evidence type="ECO:0000256" key="8">
    <source>
        <dbReference type="ARBA" id="ARBA00023026"/>
    </source>
</evidence>